<dbReference type="InterPro" id="IPR000182">
    <property type="entry name" value="GNAT_dom"/>
</dbReference>
<dbReference type="RefSeq" id="WP_212774690.1">
    <property type="nucleotide sequence ID" value="NZ_AP024601.1"/>
</dbReference>
<dbReference type="Gene3D" id="3.40.630.30">
    <property type="match status" value="1"/>
</dbReference>
<feature type="domain" description="N-acetyltransferase" evidence="3">
    <location>
        <begin position="2"/>
        <end position="154"/>
    </location>
</feature>
<evidence type="ECO:0000256" key="1">
    <source>
        <dbReference type="ARBA" id="ARBA00022679"/>
    </source>
</evidence>
<keyword evidence="5" id="KW-1185">Reference proteome</keyword>
<dbReference type="Proteomes" id="UP000677436">
    <property type="component" value="Chromosome"/>
</dbReference>
<gene>
    <name evidence="4" type="ORF">JIR001_12420</name>
</gene>
<evidence type="ECO:0000259" key="3">
    <source>
        <dbReference type="PROSITE" id="PS51186"/>
    </source>
</evidence>
<evidence type="ECO:0000256" key="2">
    <source>
        <dbReference type="ARBA" id="ARBA00023315"/>
    </source>
</evidence>
<evidence type="ECO:0000313" key="5">
    <source>
        <dbReference type="Proteomes" id="UP000677436"/>
    </source>
</evidence>
<dbReference type="PROSITE" id="PS51186">
    <property type="entry name" value="GNAT"/>
    <property type="match status" value="1"/>
</dbReference>
<name>A0A8D5UFR1_9BACL</name>
<dbReference type="Pfam" id="PF00583">
    <property type="entry name" value="Acetyltransf_1"/>
    <property type="match status" value="1"/>
</dbReference>
<evidence type="ECO:0000313" key="4">
    <source>
        <dbReference type="EMBL" id="BCU81459.1"/>
    </source>
</evidence>
<organism evidence="4 5">
    <name type="scientific">Polycladomyces abyssicola</name>
    <dbReference type="NCBI Taxonomy" id="1125966"/>
    <lineage>
        <taxon>Bacteria</taxon>
        <taxon>Bacillati</taxon>
        <taxon>Bacillota</taxon>
        <taxon>Bacilli</taxon>
        <taxon>Bacillales</taxon>
        <taxon>Thermoactinomycetaceae</taxon>
        <taxon>Polycladomyces</taxon>
    </lineage>
</organism>
<accession>A0A8D5UFR1</accession>
<dbReference type="AlphaFoldDB" id="A0A8D5UFR1"/>
<reference evidence="4" key="1">
    <citation type="journal article" date="2013" name="Int. J. Syst. Evol. Microbiol.">
        <title>Polycladomyces abyssicola gen. nov., sp. nov., a thermophilic filamentous bacterium isolated from hemipelagic sediment.</title>
        <authorList>
            <person name="Tsubouchi T."/>
            <person name="Shimane Y."/>
            <person name="Mori K."/>
            <person name="Usui K."/>
            <person name="Hiraki T."/>
            <person name="Tame A."/>
            <person name="Uematsu K."/>
            <person name="Maruyama T."/>
            <person name="Hatada Y."/>
        </authorList>
    </citation>
    <scope>NUCLEOTIDE SEQUENCE</scope>
    <source>
        <strain evidence="4">JIR-001</strain>
    </source>
</reference>
<dbReference type="PANTHER" id="PTHR43800">
    <property type="entry name" value="PEPTIDYL-LYSINE N-ACETYLTRANSFERASE YJAB"/>
    <property type="match status" value="1"/>
</dbReference>
<dbReference type="EMBL" id="AP024601">
    <property type="protein sequence ID" value="BCU81459.1"/>
    <property type="molecule type" value="Genomic_DNA"/>
</dbReference>
<dbReference type="CDD" id="cd04301">
    <property type="entry name" value="NAT_SF"/>
    <property type="match status" value="1"/>
</dbReference>
<sequence>MWTIRPAQVKDARKIQQHLHKAYRPIRKYGFNMEAVDVSVKRVEESIREDEFYVIADEDDRIWGTVRLQDNDETRDTLSWFSIAPELKGQGLGKMLFEFAQERAKERGRKKLYLDTAKDHPWLPDMYRRWGCKEIGTIRWPGQNFDAVQFEIEL</sequence>
<dbReference type="GO" id="GO:0016747">
    <property type="term" value="F:acyltransferase activity, transferring groups other than amino-acyl groups"/>
    <property type="evidence" value="ECO:0007669"/>
    <property type="project" value="InterPro"/>
</dbReference>
<dbReference type="KEGG" id="pabs:JIR001_12420"/>
<keyword evidence="1" id="KW-0808">Transferase</keyword>
<keyword evidence="2" id="KW-0012">Acyltransferase</keyword>
<proteinExistence type="predicted"/>
<dbReference type="SUPFAM" id="SSF55729">
    <property type="entry name" value="Acyl-CoA N-acyltransferases (Nat)"/>
    <property type="match status" value="1"/>
</dbReference>
<reference evidence="4" key="2">
    <citation type="journal article" date="2021" name="Microbiol. Resour. Announc.">
        <title>Complete Genome Sequence of Polycladomyces abyssicola JIR-001T, Isolated from Hemipelagic Sediment in Deep Seawater.</title>
        <authorList>
            <person name="Tsubouchi T."/>
            <person name="Kaneko Y."/>
        </authorList>
    </citation>
    <scope>NUCLEOTIDE SEQUENCE</scope>
    <source>
        <strain evidence="4">JIR-001</strain>
    </source>
</reference>
<dbReference type="InterPro" id="IPR016181">
    <property type="entry name" value="Acyl_CoA_acyltransferase"/>
</dbReference>
<dbReference type="PANTHER" id="PTHR43800:SF1">
    <property type="entry name" value="PEPTIDYL-LYSINE N-ACETYLTRANSFERASE YJAB"/>
    <property type="match status" value="1"/>
</dbReference>
<protein>
    <recommendedName>
        <fullName evidence="3">N-acetyltransferase domain-containing protein</fullName>
    </recommendedName>
</protein>